<reference evidence="6" key="1">
    <citation type="submission" date="2023-07" db="EMBL/GenBank/DDBJ databases">
        <title>Bacterial whole genome sequence for Sphingobium sp. HBC34.</title>
        <authorList>
            <person name="Le V."/>
            <person name="Ko S.-R."/>
            <person name="Ahn C.-Y."/>
            <person name="Oh H.-M."/>
        </authorList>
    </citation>
    <scope>NUCLEOTIDE SEQUENCE</scope>
    <source>
        <strain evidence="6">HBC34</strain>
    </source>
</reference>
<dbReference type="Proteomes" id="UP001176471">
    <property type="component" value="Unassembled WGS sequence"/>
</dbReference>
<feature type="domain" description="HTH tetR-type" evidence="5">
    <location>
        <begin position="19"/>
        <end position="79"/>
    </location>
</feature>
<feature type="DNA-binding region" description="H-T-H motif" evidence="4">
    <location>
        <begin position="42"/>
        <end position="61"/>
    </location>
</feature>
<dbReference type="InterPro" id="IPR050109">
    <property type="entry name" value="HTH-type_TetR-like_transc_reg"/>
</dbReference>
<organism evidence="6 7">
    <name type="scientific">Sphingobium cyanobacteriorum</name>
    <dbReference type="NCBI Taxonomy" id="3063954"/>
    <lineage>
        <taxon>Bacteria</taxon>
        <taxon>Pseudomonadati</taxon>
        <taxon>Pseudomonadota</taxon>
        <taxon>Alphaproteobacteria</taxon>
        <taxon>Sphingomonadales</taxon>
        <taxon>Sphingomonadaceae</taxon>
        <taxon>Sphingobium</taxon>
    </lineage>
</organism>
<dbReference type="InterPro" id="IPR001647">
    <property type="entry name" value="HTH_TetR"/>
</dbReference>
<dbReference type="InterPro" id="IPR009057">
    <property type="entry name" value="Homeodomain-like_sf"/>
</dbReference>
<dbReference type="SUPFAM" id="SSF48498">
    <property type="entry name" value="Tetracyclin repressor-like, C-terminal domain"/>
    <property type="match status" value="1"/>
</dbReference>
<dbReference type="PANTHER" id="PTHR30328:SF54">
    <property type="entry name" value="HTH-TYPE TRANSCRIPTIONAL REPRESSOR SCO4008"/>
    <property type="match status" value="1"/>
</dbReference>
<keyword evidence="1" id="KW-0805">Transcription regulation</keyword>
<name>A0ABT8ZPK4_9SPHN</name>
<evidence type="ECO:0000313" key="7">
    <source>
        <dbReference type="Proteomes" id="UP001176471"/>
    </source>
</evidence>
<evidence type="ECO:0000313" key="6">
    <source>
        <dbReference type="EMBL" id="MDO7836475.1"/>
    </source>
</evidence>
<dbReference type="RefSeq" id="WP_304536886.1">
    <property type="nucleotide sequence ID" value="NZ_JAUQOM010000008.1"/>
</dbReference>
<dbReference type="EMBL" id="JAUQOM010000008">
    <property type="protein sequence ID" value="MDO7836475.1"/>
    <property type="molecule type" value="Genomic_DNA"/>
</dbReference>
<dbReference type="Pfam" id="PF00440">
    <property type="entry name" value="TetR_N"/>
    <property type="match status" value="1"/>
</dbReference>
<comment type="caution">
    <text evidence="6">The sequence shown here is derived from an EMBL/GenBank/DDBJ whole genome shotgun (WGS) entry which is preliminary data.</text>
</comment>
<keyword evidence="2 4" id="KW-0238">DNA-binding</keyword>
<protein>
    <submittedName>
        <fullName evidence="6">TetR family transcriptional regulator</fullName>
    </submittedName>
</protein>
<dbReference type="Gene3D" id="1.10.357.10">
    <property type="entry name" value="Tetracycline Repressor, domain 2"/>
    <property type="match status" value="1"/>
</dbReference>
<evidence type="ECO:0000259" key="5">
    <source>
        <dbReference type="PROSITE" id="PS50977"/>
    </source>
</evidence>
<sequence>MRARSKNSQRESQQGTQDVATREQLLIAAGELMAERGVSDVSLSDIAIKSGLNSALVKYYFGNKAGLMIALLRKVLGPAMLQLHHLSGMKLPPEEKLRIHISGMVMIYFQYPYINRLMHQLLSDEPDTFGSLIAQEFSAPVAAVQKHILDEGFAAGTFRKIDPLLFYFHIVGACDQLFFGRYQLEHVFGIKAINNQLKSQFIDHLYSVVLDGISATSKEP</sequence>
<keyword evidence="3" id="KW-0804">Transcription</keyword>
<evidence type="ECO:0000256" key="4">
    <source>
        <dbReference type="PROSITE-ProRule" id="PRU00335"/>
    </source>
</evidence>
<keyword evidence="7" id="KW-1185">Reference proteome</keyword>
<dbReference type="SUPFAM" id="SSF46689">
    <property type="entry name" value="Homeodomain-like"/>
    <property type="match status" value="1"/>
</dbReference>
<dbReference type="PRINTS" id="PR00455">
    <property type="entry name" value="HTHTETR"/>
</dbReference>
<dbReference type="PROSITE" id="PS50977">
    <property type="entry name" value="HTH_TETR_2"/>
    <property type="match status" value="1"/>
</dbReference>
<evidence type="ECO:0000256" key="1">
    <source>
        <dbReference type="ARBA" id="ARBA00023015"/>
    </source>
</evidence>
<dbReference type="InterPro" id="IPR036271">
    <property type="entry name" value="Tet_transcr_reg_TetR-rel_C_sf"/>
</dbReference>
<accession>A0ABT8ZPK4</accession>
<dbReference type="PANTHER" id="PTHR30328">
    <property type="entry name" value="TRANSCRIPTIONAL REPRESSOR"/>
    <property type="match status" value="1"/>
</dbReference>
<proteinExistence type="predicted"/>
<dbReference type="InterPro" id="IPR011075">
    <property type="entry name" value="TetR_C"/>
</dbReference>
<gene>
    <name evidence="6" type="ORF">Q4610_15615</name>
</gene>
<evidence type="ECO:0000256" key="3">
    <source>
        <dbReference type="ARBA" id="ARBA00023163"/>
    </source>
</evidence>
<dbReference type="Pfam" id="PF14514">
    <property type="entry name" value="TetR_C_9"/>
    <property type="match status" value="1"/>
</dbReference>
<evidence type="ECO:0000256" key="2">
    <source>
        <dbReference type="ARBA" id="ARBA00023125"/>
    </source>
</evidence>